<dbReference type="PANTHER" id="PTHR28525:SF1">
    <property type="entry name" value="REACTIVE OXYGEN SPECIES MODULATOR 1"/>
    <property type="match status" value="1"/>
</dbReference>
<dbReference type="OrthoDB" id="5409308at2759"/>
<protein>
    <submittedName>
        <fullName evidence="7">Reactive mitochondrial oxygen species modulator 1-domain-containing protein</fullName>
    </submittedName>
</protein>
<reference evidence="7" key="1">
    <citation type="submission" date="2020-11" db="EMBL/GenBank/DDBJ databases">
        <authorList>
            <consortium name="DOE Joint Genome Institute"/>
            <person name="Ahrendt S."/>
            <person name="Riley R."/>
            <person name="Andreopoulos W."/>
            <person name="Labutti K."/>
            <person name="Pangilinan J."/>
            <person name="Ruiz-Duenas F.J."/>
            <person name="Barrasa J.M."/>
            <person name="Sanchez-Garcia M."/>
            <person name="Camarero S."/>
            <person name="Miyauchi S."/>
            <person name="Serrano A."/>
            <person name="Linde D."/>
            <person name="Babiker R."/>
            <person name="Drula E."/>
            <person name="Ayuso-Fernandez I."/>
            <person name="Pacheco R."/>
            <person name="Padilla G."/>
            <person name="Ferreira P."/>
            <person name="Barriuso J."/>
            <person name="Kellner H."/>
            <person name="Castanera R."/>
            <person name="Alfaro M."/>
            <person name="Ramirez L."/>
            <person name="Pisabarro A.G."/>
            <person name="Kuo A."/>
            <person name="Tritt A."/>
            <person name="Lipzen A."/>
            <person name="He G."/>
            <person name="Yan M."/>
            <person name="Ng V."/>
            <person name="Cullen D."/>
            <person name="Martin F."/>
            <person name="Rosso M.-N."/>
            <person name="Henrissat B."/>
            <person name="Hibbett D."/>
            <person name="Martinez A.T."/>
            <person name="Grigoriev I.V."/>
        </authorList>
    </citation>
    <scope>NUCLEOTIDE SEQUENCE</scope>
    <source>
        <strain evidence="7">CBS 506.95</strain>
    </source>
</reference>
<dbReference type="GO" id="GO:0030150">
    <property type="term" value="P:protein import into mitochondrial matrix"/>
    <property type="evidence" value="ECO:0007669"/>
    <property type="project" value="TreeGrafter"/>
</dbReference>
<name>A0A9P6EVD7_9AGAR</name>
<dbReference type="AlphaFoldDB" id="A0A9P6EVD7"/>
<dbReference type="InterPro" id="IPR018450">
    <property type="entry name" value="Romo1/Mgr2"/>
</dbReference>
<sequence>MPSVDSRLFGAIERGPLAILHFSLASHNRCSTKPQKLYEMPPPPAAYGHGGEGPSVWQKSTMGAMMGGGVGLTIGFIFGSWSIIRQGAGPRGLLATLSQYMLSSAATFSFFLSIGSVIRSDSMLPSNLEAAHRHLAPAFMVRSRAEGTQLMKARWEAERRRLASSIQ</sequence>
<proteinExistence type="inferred from homology"/>
<comment type="subcellular location">
    <subcellularLocation>
        <location evidence="1">Membrane</location>
    </subcellularLocation>
</comment>
<gene>
    <name evidence="7" type="ORF">CPB83DRAFT_842294</name>
</gene>
<accession>A0A9P6EVD7</accession>
<evidence type="ECO:0000256" key="3">
    <source>
        <dbReference type="ARBA" id="ARBA00022692"/>
    </source>
</evidence>
<dbReference type="GO" id="GO:0005744">
    <property type="term" value="C:TIM23 mitochondrial import inner membrane translocase complex"/>
    <property type="evidence" value="ECO:0007669"/>
    <property type="project" value="TreeGrafter"/>
</dbReference>
<keyword evidence="4 6" id="KW-1133">Transmembrane helix</keyword>
<evidence type="ECO:0000256" key="2">
    <source>
        <dbReference type="ARBA" id="ARBA00007839"/>
    </source>
</evidence>
<organism evidence="7 8">
    <name type="scientific">Crepidotus variabilis</name>
    <dbReference type="NCBI Taxonomy" id="179855"/>
    <lineage>
        <taxon>Eukaryota</taxon>
        <taxon>Fungi</taxon>
        <taxon>Dikarya</taxon>
        <taxon>Basidiomycota</taxon>
        <taxon>Agaricomycotina</taxon>
        <taxon>Agaricomycetes</taxon>
        <taxon>Agaricomycetidae</taxon>
        <taxon>Agaricales</taxon>
        <taxon>Agaricineae</taxon>
        <taxon>Crepidotaceae</taxon>
        <taxon>Crepidotus</taxon>
    </lineage>
</organism>
<keyword evidence="8" id="KW-1185">Reference proteome</keyword>
<dbReference type="Pfam" id="PF10247">
    <property type="entry name" value="Romo1"/>
    <property type="match status" value="1"/>
</dbReference>
<comment type="caution">
    <text evidence="7">The sequence shown here is derived from an EMBL/GenBank/DDBJ whole genome shotgun (WGS) entry which is preliminary data.</text>
</comment>
<evidence type="ECO:0000313" key="8">
    <source>
        <dbReference type="Proteomes" id="UP000807306"/>
    </source>
</evidence>
<feature type="transmembrane region" description="Helical" evidence="6">
    <location>
        <begin position="64"/>
        <end position="84"/>
    </location>
</feature>
<keyword evidence="5 6" id="KW-0472">Membrane</keyword>
<dbReference type="SMART" id="SM01378">
    <property type="entry name" value="Romo1"/>
    <property type="match status" value="1"/>
</dbReference>
<evidence type="ECO:0000313" key="7">
    <source>
        <dbReference type="EMBL" id="KAF9535765.1"/>
    </source>
</evidence>
<dbReference type="Proteomes" id="UP000807306">
    <property type="component" value="Unassembled WGS sequence"/>
</dbReference>
<keyword evidence="3 6" id="KW-0812">Transmembrane</keyword>
<dbReference type="PANTHER" id="PTHR28525">
    <property type="entry name" value="REACTIVE OXYGEN SPECIES MODULATOR 1"/>
    <property type="match status" value="1"/>
</dbReference>
<feature type="transmembrane region" description="Helical" evidence="6">
    <location>
        <begin position="96"/>
        <end position="118"/>
    </location>
</feature>
<evidence type="ECO:0000256" key="6">
    <source>
        <dbReference type="SAM" id="Phobius"/>
    </source>
</evidence>
<evidence type="ECO:0000256" key="4">
    <source>
        <dbReference type="ARBA" id="ARBA00022989"/>
    </source>
</evidence>
<comment type="similarity">
    <text evidence="2">Belongs to the MGR2 family.</text>
</comment>
<dbReference type="GO" id="GO:0045039">
    <property type="term" value="P:protein insertion into mitochondrial inner membrane"/>
    <property type="evidence" value="ECO:0007669"/>
    <property type="project" value="TreeGrafter"/>
</dbReference>
<evidence type="ECO:0000256" key="1">
    <source>
        <dbReference type="ARBA" id="ARBA00004370"/>
    </source>
</evidence>
<dbReference type="EMBL" id="MU157824">
    <property type="protein sequence ID" value="KAF9535765.1"/>
    <property type="molecule type" value="Genomic_DNA"/>
</dbReference>
<evidence type="ECO:0000256" key="5">
    <source>
        <dbReference type="ARBA" id="ARBA00023136"/>
    </source>
</evidence>